<dbReference type="AlphaFoldDB" id="A0A562TKQ3"/>
<dbReference type="OrthoDB" id="9800680at2"/>
<dbReference type="RefSeq" id="WP_144916872.1">
    <property type="nucleotide sequence ID" value="NZ_VLLI01000025.1"/>
</dbReference>
<dbReference type="Proteomes" id="UP000317010">
    <property type="component" value="Unassembled WGS sequence"/>
</dbReference>
<keyword evidence="10" id="KW-1185">Reference proteome</keyword>
<evidence type="ECO:0000256" key="1">
    <source>
        <dbReference type="ARBA" id="ARBA00001298"/>
    </source>
</evidence>
<proteinExistence type="predicted"/>
<evidence type="ECO:0000256" key="4">
    <source>
        <dbReference type="ARBA" id="ARBA00019595"/>
    </source>
</evidence>
<evidence type="ECO:0000256" key="2">
    <source>
        <dbReference type="ARBA" id="ARBA00001997"/>
    </source>
</evidence>
<dbReference type="PANTHER" id="PTHR21047:SF2">
    <property type="entry name" value="THYMIDINE DIPHOSPHO-4-KETO-RHAMNOSE 3,5-EPIMERASE"/>
    <property type="match status" value="1"/>
</dbReference>
<dbReference type="SUPFAM" id="SSF51182">
    <property type="entry name" value="RmlC-like cupins"/>
    <property type="match status" value="1"/>
</dbReference>
<dbReference type="Gene3D" id="2.60.120.10">
    <property type="entry name" value="Jelly Rolls"/>
    <property type="match status" value="1"/>
</dbReference>
<evidence type="ECO:0000313" key="10">
    <source>
        <dbReference type="Proteomes" id="UP000317010"/>
    </source>
</evidence>
<evidence type="ECO:0000256" key="6">
    <source>
        <dbReference type="ARBA" id="ARBA00031424"/>
    </source>
</evidence>
<evidence type="ECO:0000313" key="9">
    <source>
        <dbReference type="EMBL" id="TWI93808.1"/>
    </source>
</evidence>
<comment type="function">
    <text evidence="2">Catalyzes the epimerization of the C3' and C5'positions of dTDP-6-deoxy-D-xylo-4-hexulose, forming dTDP-6-deoxy-L-lyxo-4-hexulose.</text>
</comment>
<dbReference type="InterPro" id="IPR000888">
    <property type="entry name" value="RmlC-like"/>
</dbReference>
<dbReference type="CDD" id="cd00438">
    <property type="entry name" value="cupin_RmlC"/>
    <property type="match status" value="1"/>
</dbReference>
<accession>A0A562TKQ3</accession>
<dbReference type="Pfam" id="PF00908">
    <property type="entry name" value="dTDP_sugar_isom"/>
    <property type="match status" value="1"/>
</dbReference>
<organism evidence="9 10">
    <name type="scientific">Mucilaginibacter frigoritolerans</name>
    <dbReference type="NCBI Taxonomy" id="652788"/>
    <lineage>
        <taxon>Bacteria</taxon>
        <taxon>Pseudomonadati</taxon>
        <taxon>Bacteroidota</taxon>
        <taxon>Sphingobacteriia</taxon>
        <taxon>Sphingobacteriales</taxon>
        <taxon>Sphingobacteriaceae</taxon>
        <taxon>Mucilaginibacter</taxon>
    </lineage>
</organism>
<dbReference type="EMBL" id="VLLI01000025">
    <property type="protein sequence ID" value="TWI93808.1"/>
    <property type="molecule type" value="Genomic_DNA"/>
</dbReference>
<dbReference type="InterPro" id="IPR011051">
    <property type="entry name" value="RmlC_Cupin_sf"/>
</dbReference>
<reference evidence="9 10" key="1">
    <citation type="submission" date="2019-07" db="EMBL/GenBank/DDBJ databases">
        <title>Genomic Encyclopedia of Archaeal and Bacterial Type Strains, Phase II (KMG-II): from individual species to whole genera.</title>
        <authorList>
            <person name="Goeker M."/>
        </authorList>
    </citation>
    <scope>NUCLEOTIDE SEQUENCE [LARGE SCALE GENOMIC DNA]</scope>
    <source>
        <strain evidence="9 10">ATCC BAA-1854</strain>
    </source>
</reference>
<evidence type="ECO:0000256" key="7">
    <source>
        <dbReference type="ARBA" id="ARBA00033311"/>
    </source>
</evidence>
<feature type="active site" description="Proton donor" evidence="8">
    <location>
        <position position="131"/>
    </location>
</feature>
<dbReference type="InterPro" id="IPR014710">
    <property type="entry name" value="RmlC-like_jellyroll"/>
</dbReference>
<feature type="active site" description="Proton acceptor" evidence="8">
    <location>
        <position position="61"/>
    </location>
</feature>
<evidence type="ECO:0000256" key="5">
    <source>
        <dbReference type="ARBA" id="ARBA00029758"/>
    </source>
</evidence>
<comment type="caution">
    <text evidence="9">The sequence shown here is derived from an EMBL/GenBank/DDBJ whole genome shotgun (WGS) entry which is preliminary data.</text>
</comment>
<dbReference type="GO" id="GO:0008830">
    <property type="term" value="F:dTDP-4-dehydrorhamnose 3,5-epimerase activity"/>
    <property type="evidence" value="ECO:0007669"/>
    <property type="project" value="UniProtKB-EC"/>
</dbReference>
<evidence type="ECO:0000256" key="8">
    <source>
        <dbReference type="PIRSR" id="PIRSR600888-1"/>
    </source>
</evidence>
<sequence>MKISNTYLSDIFIIDLFSFKDNRGEFVKTIHDKTFEENGLVYQFAESFYSISNKDVIRGMHFQKPPYDHVKFVYVVSGKILDVVIDLRMNSITYGKSFQIELSEENRKGIYIGKGFAHGFLALEDKSIVEYHTSISQNKEAEAGILYNSFNFDWPVEFPVVSVRDKEFLSLTEFKTPF</sequence>
<protein>
    <recommendedName>
        <fullName evidence="4">dTDP-4-dehydrorhamnose 3,5-epimerase</fullName>
        <ecNumber evidence="3">5.1.3.13</ecNumber>
    </recommendedName>
    <alternativeName>
        <fullName evidence="6">Thymidine diphospho-4-keto-rhamnose 3,5-epimerase</fullName>
    </alternativeName>
    <alternativeName>
        <fullName evidence="5">dTDP-4-keto-6-deoxyglucose 3,5-epimerase</fullName>
    </alternativeName>
    <alternativeName>
        <fullName evidence="7">dTDP-6-deoxy-D-xylo-4-hexulose 3,5-epimerase</fullName>
    </alternativeName>
</protein>
<dbReference type="PANTHER" id="PTHR21047">
    <property type="entry name" value="DTDP-6-DEOXY-D-GLUCOSE-3,5 EPIMERASE"/>
    <property type="match status" value="1"/>
</dbReference>
<dbReference type="EC" id="5.1.3.13" evidence="3"/>
<name>A0A562TKQ3_9SPHI</name>
<comment type="catalytic activity">
    <reaction evidence="1">
        <text>dTDP-4-dehydro-6-deoxy-alpha-D-glucose = dTDP-4-dehydro-beta-L-rhamnose</text>
        <dbReference type="Rhea" id="RHEA:16969"/>
        <dbReference type="ChEBI" id="CHEBI:57649"/>
        <dbReference type="ChEBI" id="CHEBI:62830"/>
        <dbReference type="EC" id="5.1.3.13"/>
    </reaction>
</comment>
<dbReference type="GO" id="GO:0000271">
    <property type="term" value="P:polysaccharide biosynthetic process"/>
    <property type="evidence" value="ECO:0007669"/>
    <property type="project" value="TreeGrafter"/>
</dbReference>
<dbReference type="GO" id="GO:0005829">
    <property type="term" value="C:cytosol"/>
    <property type="evidence" value="ECO:0007669"/>
    <property type="project" value="TreeGrafter"/>
</dbReference>
<dbReference type="GO" id="GO:0019305">
    <property type="term" value="P:dTDP-rhamnose biosynthetic process"/>
    <property type="evidence" value="ECO:0007669"/>
    <property type="project" value="TreeGrafter"/>
</dbReference>
<gene>
    <name evidence="9" type="ORF">JN11_04929</name>
</gene>
<evidence type="ECO:0000256" key="3">
    <source>
        <dbReference type="ARBA" id="ARBA00012098"/>
    </source>
</evidence>